<organism evidence="4">
    <name type="scientific">Schistocephalus solidus</name>
    <name type="common">Tapeworm</name>
    <dbReference type="NCBI Taxonomy" id="70667"/>
    <lineage>
        <taxon>Eukaryota</taxon>
        <taxon>Metazoa</taxon>
        <taxon>Spiralia</taxon>
        <taxon>Lophotrochozoa</taxon>
        <taxon>Platyhelminthes</taxon>
        <taxon>Cestoda</taxon>
        <taxon>Eucestoda</taxon>
        <taxon>Diphyllobothriidea</taxon>
        <taxon>Diphyllobothriidae</taxon>
        <taxon>Schistocephalus</taxon>
    </lineage>
</organism>
<gene>
    <name evidence="2" type="ORF">SSLN_LOCUS2961</name>
</gene>
<dbReference type="Proteomes" id="UP000275846">
    <property type="component" value="Unassembled WGS sequence"/>
</dbReference>
<evidence type="ECO:0000313" key="2">
    <source>
        <dbReference type="EMBL" id="VDL89346.1"/>
    </source>
</evidence>
<reference evidence="4" key="1">
    <citation type="submission" date="2016-06" db="UniProtKB">
        <authorList>
            <consortium name="WormBaseParasite"/>
        </authorList>
    </citation>
    <scope>IDENTIFICATION</scope>
</reference>
<sequence>MAHKRTRWADHALSRRPLFPPSSPPQSDHHLSRPQLTFLYILDLSILFQGTAVVKLTVFDADAPGDQGLLFLLKNSTSRGLFSLNPRSGELSFAREVVDEDIGSHHLEIEAS</sequence>
<protein>
    <submittedName>
        <fullName evidence="4">LAM_G_DOMAIN domain-containing protein</fullName>
    </submittedName>
</protein>
<evidence type="ECO:0000313" key="4">
    <source>
        <dbReference type="WBParaSite" id="SSLN_0000306101-mRNA-1"/>
    </source>
</evidence>
<keyword evidence="3" id="KW-1185">Reference proteome</keyword>
<dbReference type="InterPro" id="IPR015919">
    <property type="entry name" value="Cadherin-like_sf"/>
</dbReference>
<feature type="region of interest" description="Disordered" evidence="1">
    <location>
        <begin position="1"/>
        <end position="30"/>
    </location>
</feature>
<reference evidence="2 3" key="2">
    <citation type="submission" date="2018-11" db="EMBL/GenBank/DDBJ databases">
        <authorList>
            <consortium name="Pathogen Informatics"/>
        </authorList>
    </citation>
    <scope>NUCLEOTIDE SEQUENCE [LARGE SCALE GENOMIC DNA]</scope>
    <source>
        <strain evidence="2 3">NST_G2</strain>
    </source>
</reference>
<evidence type="ECO:0000256" key="1">
    <source>
        <dbReference type="SAM" id="MobiDB-lite"/>
    </source>
</evidence>
<name>A0A183SFG3_SCHSO</name>
<dbReference type="STRING" id="70667.A0A183SFG3"/>
<dbReference type="Gene3D" id="2.60.40.60">
    <property type="entry name" value="Cadherins"/>
    <property type="match status" value="1"/>
</dbReference>
<dbReference type="GO" id="GO:0016020">
    <property type="term" value="C:membrane"/>
    <property type="evidence" value="ECO:0007669"/>
    <property type="project" value="InterPro"/>
</dbReference>
<evidence type="ECO:0000313" key="3">
    <source>
        <dbReference type="Proteomes" id="UP000275846"/>
    </source>
</evidence>
<dbReference type="CDD" id="cd11304">
    <property type="entry name" value="Cadherin_repeat"/>
    <property type="match status" value="1"/>
</dbReference>
<dbReference type="OrthoDB" id="6267790at2759"/>
<accession>A0A183SFG3</accession>
<dbReference type="EMBL" id="UYSU01032389">
    <property type="protein sequence ID" value="VDL89346.1"/>
    <property type="molecule type" value="Genomic_DNA"/>
</dbReference>
<dbReference type="GO" id="GO:0005509">
    <property type="term" value="F:calcium ion binding"/>
    <property type="evidence" value="ECO:0007669"/>
    <property type="project" value="InterPro"/>
</dbReference>
<proteinExistence type="predicted"/>
<dbReference type="SUPFAM" id="SSF49313">
    <property type="entry name" value="Cadherin-like"/>
    <property type="match status" value="1"/>
</dbReference>
<dbReference type="WBParaSite" id="SSLN_0000306101-mRNA-1">
    <property type="protein sequence ID" value="SSLN_0000306101-mRNA-1"/>
    <property type="gene ID" value="SSLN_0000306101"/>
</dbReference>
<dbReference type="AlphaFoldDB" id="A0A183SFG3"/>